<comment type="similarity">
    <text evidence="2">Belongs to the glycosyltransferase 28 family.</text>
</comment>
<dbReference type="Pfam" id="PF04101">
    <property type="entry name" value="Glyco_tran_28_C"/>
    <property type="match status" value="1"/>
</dbReference>
<dbReference type="eggNOG" id="COG0707">
    <property type="taxonomic scope" value="Bacteria"/>
</dbReference>
<dbReference type="HOGENOM" id="CLU_028367_0_1_9"/>
<dbReference type="Proteomes" id="UP000006556">
    <property type="component" value="Chromosome"/>
</dbReference>
<dbReference type="GO" id="GO:0016758">
    <property type="term" value="F:hexosyltransferase activity"/>
    <property type="evidence" value="ECO:0007669"/>
    <property type="project" value="InterPro"/>
</dbReference>
<dbReference type="SUPFAM" id="SSF53756">
    <property type="entry name" value="UDP-Glycosyltransferase/glycogen phosphorylase"/>
    <property type="match status" value="1"/>
</dbReference>
<dbReference type="InterPro" id="IPR007235">
    <property type="entry name" value="Glyco_trans_28_C"/>
</dbReference>
<reference evidence="8" key="1">
    <citation type="journal article" date="2008" name="Genome Res.">
        <title>The genome of Pelotomaculum thermopropionicum reveals niche-associated evolution in anaerobic microbiota.</title>
        <authorList>
            <person name="Kosaka T."/>
            <person name="Kato S."/>
            <person name="Shimoyama T."/>
            <person name="Ishii S."/>
            <person name="Abe T."/>
            <person name="Watanabe K."/>
        </authorList>
    </citation>
    <scope>NUCLEOTIDE SEQUENCE [LARGE SCALE GENOMIC DNA]</scope>
    <source>
        <strain evidence="8">DSM 13744 / JCM 10971 / SI</strain>
    </source>
</reference>
<keyword evidence="3" id="KW-0328">Glycosyltransferase</keyword>
<organism evidence="7 8">
    <name type="scientific">Pelotomaculum thermopropionicum (strain DSM 13744 / JCM 10971 / SI)</name>
    <dbReference type="NCBI Taxonomy" id="370438"/>
    <lineage>
        <taxon>Bacteria</taxon>
        <taxon>Bacillati</taxon>
        <taxon>Bacillota</taxon>
        <taxon>Clostridia</taxon>
        <taxon>Eubacteriales</taxon>
        <taxon>Desulfotomaculaceae</taxon>
        <taxon>Pelotomaculum</taxon>
    </lineage>
</organism>
<accession>A5D2U7</accession>
<feature type="domain" description="Diacylglycerol glucosyltransferase N-terminal" evidence="6">
    <location>
        <begin position="2"/>
        <end position="170"/>
    </location>
</feature>
<evidence type="ECO:0000256" key="3">
    <source>
        <dbReference type="ARBA" id="ARBA00022676"/>
    </source>
</evidence>
<evidence type="ECO:0000313" key="8">
    <source>
        <dbReference type="Proteomes" id="UP000006556"/>
    </source>
</evidence>
<dbReference type="Pfam" id="PF06925">
    <property type="entry name" value="MGDG_synth"/>
    <property type="match status" value="1"/>
</dbReference>
<dbReference type="PANTHER" id="PTHR43025">
    <property type="entry name" value="MONOGALACTOSYLDIACYLGLYCEROL SYNTHASE"/>
    <property type="match status" value="1"/>
</dbReference>
<name>A5D2U7_PELTS</name>
<protein>
    <submittedName>
        <fullName evidence="7">UDP-N-acetylglucosamine:LPS N-acetylglucosamine transferase</fullName>
    </submittedName>
</protein>
<dbReference type="KEGG" id="pth:PTH_1264"/>
<evidence type="ECO:0000256" key="1">
    <source>
        <dbReference type="ARBA" id="ARBA00004370"/>
    </source>
</evidence>
<keyword evidence="4 7" id="KW-0808">Transferase</keyword>
<keyword evidence="8" id="KW-1185">Reference proteome</keyword>
<dbReference type="PANTHER" id="PTHR43025:SF3">
    <property type="entry name" value="MONOGALACTOSYLDIACYLGLYCEROL SYNTHASE 1, CHLOROPLASTIC"/>
    <property type="match status" value="1"/>
</dbReference>
<dbReference type="AlphaFoldDB" id="A5D2U7"/>
<dbReference type="InterPro" id="IPR050519">
    <property type="entry name" value="Glycosyltransf_28_UgtP"/>
</dbReference>
<dbReference type="Gene3D" id="3.40.50.2000">
    <property type="entry name" value="Glycogen Phosphorylase B"/>
    <property type="match status" value="1"/>
</dbReference>
<dbReference type="GO" id="GO:0009247">
    <property type="term" value="P:glycolipid biosynthetic process"/>
    <property type="evidence" value="ECO:0007669"/>
    <property type="project" value="InterPro"/>
</dbReference>
<feature type="domain" description="Glycosyl transferase family 28 C-terminal" evidence="5">
    <location>
        <begin position="196"/>
        <end position="348"/>
    </location>
</feature>
<gene>
    <name evidence="7" type="primary">MurG</name>
    <name evidence="7" type="ordered locus">PTH_1264</name>
</gene>
<dbReference type="InterPro" id="IPR009695">
    <property type="entry name" value="Diacylglyc_glucosyltr_N"/>
</dbReference>
<evidence type="ECO:0000256" key="4">
    <source>
        <dbReference type="ARBA" id="ARBA00022679"/>
    </source>
</evidence>
<dbReference type="GO" id="GO:0016020">
    <property type="term" value="C:membrane"/>
    <property type="evidence" value="ECO:0007669"/>
    <property type="project" value="UniProtKB-SubCell"/>
</dbReference>
<dbReference type="EMBL" id="AP009389">
    <property type="protein sequence ID" value="BAF59445.1"/>
    <property type="molecule type" value="Genomic_DNA"/>
</dbReference>
<sequence>MRSAEALKKAAGILYPEAEVDILDTFRYASPFLEKVVVGTYMEILKMSPVVYGYLYRQAERGQPLSGRGKMEFNRILSILTAPRLENYINKFRPEAIICTHPFPLGVISFMKKRGAYRGPLHAVITDFTVHSFWIFPEVDRYFVGAEPLTKQCEEFGIGPERVSATGIPIDPAFNATYDKHELKKQLGLDPVMPVALIMGGGLGMGPLASAVKNLGKNISGLQLIVVAGTNKALQEKLLKMTPELALNVKIFGFVDNIHHLMAVADLMVGKAGGLTCAEALAMGLPLFIVDPLPGQEERNAEFITAAGAGIKVDGGKLAETVRFYFENTDKLQEMTRAAAALGKPSAAFDVWVRLNDS</sequence>
<evidence type="ECO:0000313" key="7">
    <source>
        <dbReference type="EMBL" id="BAF59445.1"/>
    </source>
</evidence>
<proteinExistence type="inferred from homology"/>
<evidence type="ECO:0000256" key="2">
    <source>
        <dbReference type="ARBA" id="ARBA00006962"/>
    </source>
</evidence>
<dbReference type="STRING" id="370438.PTH_1264"/>
<evidence type="ECO:0000259" key="5">
    <source>
        <dbReference type="Pfam" id="PF04101"/>
    </source>
</evidence>
<evidence type="ECO:0000259" key="6">
    <source>
        <dbReference type="Pfam" id="PF06925"/>
    </source>
</evidence>
<comment type="subcellular location">
    <subcellularLocation>
        <location evidence="1">Membrane</location>
    </subcellularLocation>
</comment>